<keyword evidence="3" id="KW-1185">Reference proteome</keyword>
<name>A0A1H4A125_9ACTO</name>
<protein>
    <submittedName>
        <fullName evidence="2">Acetyltransferase (GNAT) domain-containing protein</fullName>
    </submittedName>
</protein>
<feature type="domain" description="N-acetyltransferase" evidence="1">
    <location>
        <begin position="12"/>
        <end position="174"/>
    </location>
</feature>
<evidence type="ECO:0000313" key="2">
    <source>
        <dbReference type="EMBL" id="SEA29311.1"/>
    </source>
</evidence>
<dbReference type="InterPro" id="IPR016181">
    <property type="entry name" value="Acyl_CoA_acyltransferase"/>
</dbReference>
<dbReference type="Gene3D" id="3.40.630.30">
    <property type="match status" value="1"/>
</dbReference>
<dbReference type="PANTHER" id="PTHR43792">
    <property type="entry name" value="GNAT FAMILY, PUTATIVE (AFU_ORTHOLOGUE AFUA_3G00765)-RELATED-RELATED"/>
    <property type="match status" value="1"/>
</dbReference>
<dbReference type="RefSeq" id="WP_092563827.1">
    <property type="nucleotide sequence ID" value="NZ_FNQV01000007.1"/>
</dbReference>
<sequence>MRTVYPLRTDRLLLRRLVEEDIDVITEYRNDPKIAEFQDWELPVTRERVDRQVARMSTWTDIVPGEPCNIGIEYDGELIGDLYVGLDEHGGVAEIGFTLRAGYQGRGFAHEAAHALITDLIERLGCHRIFGQLSPKNARSAALLAKLGMHLECLSPKSFWCRGAWDDNMVYAMSDSEWRASAV</sequence>
<dbReference type="GO" id="GO:0016747">
    <property type="term" value="F:acyltransferase activity, transferring groups other than amino-acyl groups"/>
    <property type="evidence" value="ECO:0007669"/>
    <property type="project" value="InterPro"/>
</dbReference>
<dbReference type="AlphaFoldDB" id="A0A1H4A125"/>
<organism evidence="2 3">
    <name type="scientific">Bowdeniella nasicola</name>
    <dbReference type="NCBI Taxonomy" id="208480"/>
    <lineage>
        <taxon>Bacteria</taxon>
        <taxon>Bacillati</taxon>
        <taxon>Actinomycetota</taxon>
        <taxon>Actinomycetes</taxon>
        <taxon>Actinomycetales</taxon>
        <taxon>Actinomycetaceae</taxon>
        <taxon>Bowdeniella</taxon>
    </lineage>
</organism>
<accession>A0A1H4A125</accession>
<proteinExistence type="predicted"/>
<gene>
    <name evidence="2" type="ORF">SAMN02910418_01281</name>
</gene>
<dbReference type="PANTHER" id="PTHR43792:SF1">
    <property type="entry name" value="N-ACETYLTRANSFERASE DOMAIN-CONTAINING PROTEIN"/>
    <property type="match status" value="1"/>
</dbReference>
<evidence type="ECO:0000259" key="1">
    <source>
        <dbReference type="PROSITE" id="PS51186"/>
    </source>
</evidence>
<dbReference type="Proteomes" id="UP000199288">
    <property type="component" value="Unassembled WGS sequence"/>
</dbReference>
<dbReference type="EMBL" id="FNQV01000007">
    <property type="protein sequence ID" value="SEA29311.1"/>
    <property type="molecule type" value="Genomic_DNA"/>
</dbReference>
<dbReference type="OrthoDB" id="9132139at2"/>
<evidence type="ECO:0000313" key="3">
    <source>
        <dbReference type="Proteomes" id="UP000199288"/>
    </source>
</evidence>
<dbReference type="PROSITE" id="PS51186">
    <property type="entry name" value="GNAT"/>
    <property type="match status" value="1"/>
</dbReference>
<dbReference type="InterPro" id="IPR000182">
    <property type="entry name" value="GNAT_dom"/>
</dbReference>
<dbReference type="Pfam" id="PF13302">
    <property type="entry name" value="Acetyltransf_3"/>
    <property type="match status" value="1"/>
</dbReference>
<keyword evidence="2" id="KW-0808">Transferase</keyword>
<dbReference type="InterPro" id="IPR051531">
    <property type="entry name" value="N-acetyltransferase"/>
</dbReference>
<dbReference type="SUPFAM" id="SSF55729">
    <property type="entry name" value="Acyl-CoA N-acyltransferases (Nat)"/>
    <property type="match status" value="1"/>
</dbReference>
<reference evidence="3" key="1">
    <citation type="submission" date="2016-10" db="EMBL/GenBank/DDBJ databases">
        <authorList>
            <person name="Varghese N."/>
            <person name="Submissions S."/>
        </authorList>
    </citation>
    <scope>NUCLEOTIDE SEQUENCE [LARGE SCALE GENOMIC DNA]</scope>
    <source>
        <strain evidence="3">KPR-1</strain>
    </source>
</reference>